<feature type="region of interest" description="Disordered" evidence="1">
    <location>
        <begin position="1"/>
        <end position="55"/>
    </location>
</feature>
<feature type="compositionally biased region" description="Basic and acidic residues" evidence="1">
    <location>
        <begin position="140"/>
        <end position="154"/>
    </location>
</feature>
<sequence length="276" mass="30919">ARSAQGGGAGPHPGPDRVPAHLQQRPPAHLPRALRVGRPGCGVHGGDPDRHRAGRADLLPPRHLAHRLDVGALVGQAGVPRPLRCPDGLVHHPRLAADRGPRRAAQGRHRARLPQPMGDRDGPHRARHRPRHRRPRQRRRQEDRAPDPARRGPDGSRPGAGAHPRCLPQRRHHLHGSPPGLRARGGHPLRLPPRDPRRGRGRAVRAQGDTQRRQHLRLGPDHRRHGRVLRGRVRRHRLAAALRLDEVVHAVRGLPDRPRARHARAPEHRRALRERL</sequence>
<dbReference type="AlphaFoldDB" id="A0A6J4NWY0"/>
<feature type="compositionally biased region" description="Low complexity" evidence="1">
    <location>
        <begin position="178"/>
        <end position="189"/>
    </location>
</feature>
<reference evidence="2" key="1">
    <citation type="submission" date="2020-02" db="EMBL/GenBank/DDBJ databases">
        <authorList>
            <person name="Meier V. D."/>
        </authorList>
    </citation>
    <scope>NUCLEOTIDE SEQUENCE</scope>
    <source>
        <strain evidence="2">AVDCRST_MAG06</strain>
    </source>
</reference>
<evidence type="ECO:0000313" key="2">
    <source>
        <dbReference type="EMBL" id="CAA9394173.1"/>
    </source>
</evidence>
<feature type="compositionally biased region" description="Basic residues" evidence="1">
    <location>
        <begin position="125"/>
        <end position="139"/>
    </location>
</feature>
<organism evidence="2">
    <name type="scientific">uncultured Nocardioides sp</name>
    <dbReference type="NCBI Taxonomy" id="198441"/>
    <lineage>
        <taxon>Bacteria</taxon>
        <taxon>Bacillati</taxon>
        <taxon>Actinomycetota</taxon>
        <taxon>Actinomycetes</taxon>
        <taxon>Propionibacteriales</taxon>
        <taxon>Nocardioidaceae</taxon>
        <taxon>Nocardioides</taxon>
        <taxon>environmental samples</taxon>
    </lineage>
</organism>
<feature type="non-terminal residue" evidence="2">
    <location>
        <position position="1"/>
    </location>
</feature>
<dbReference type="EMBL" id="CADCUP010000121">
    <property type="protein sequence ID" value="CAA9394173.1"/>
    <property type="molecule type" value="Genomic_DNA"/>
</dbReference>
<feature type="region of interest" description="Disordered" evidence="1">
    <location>
        <begin position="257"/>
        <end position="276"/>
    </location>
</feature>
<evidence type="ECO:0000256" key="1">
    <source>
        <dbReference type="SAM" id="MobiDB-lite"/>
    </source>
</evidence>
<accession>A0A6J4NWY0</accession>
<feature type="non-terminal residue" evidence="2">
    <location>
        <position position="276"/>
    </location>
</feature>
<dbReference type="EC" id="3.6.1.27" evidence="2"/>
<proteinExistence type="predicted"/>
<dbReference type="GO" id="GO:0050380">
    <property type="term" value="F:undecaprenyl-diphosphatase activity"/>
    <property type="evidence" value="ECO:0007669"/>
    <property type="project" value="UniProtKB-EC"/>
</dbReference>
<name>A0A6J4NWY0_9ACTN</name>
<gene>
    <name evidence="2" type="ORF">AVDCRST_MAG06-1787</name>
</gene>
<keyword evidence="2" id="KW-0378">Hydrolase</keyword>
<feature type="compositionally biased region" description="Gly residues" evidence="1">
    <location>
        <begin position="1"/>
        <end position="11"/>
    </location>
</feature>
<feature type="region of interest" description="Disordered" evidence="1">
    <location>
        <begin position="81"/>
        <end position="212"/>
    </location>
</feature>
<protein>
    <submittedName>
        <fullName evidence="2">Undecaprenyl-diphosphatase</fullName>
        <ecNumber evidence="2">3.6.1.27</ecNumber>
    </submittedName>
</protein>
<feature type="compositionally biased region" description="Basic and acidic residues" evidence="1">
    <location>
        <begin position="46"/>
        <end position="55"/>
    </location>
</feature>